<dbReference type="Pfam" id="PF10596">
    <property type="entry name" value="U6-snRNA_bdg"/>
    <property type="match status" value="1"/>
</dbReference>
<dbReference type="InterPro" id="IPR043172">
    <property type="entry name" value="Prp8_domainIV_palm"/>
</dbReference>
<evidence type="ECO:0000256" key="5">
    <source>
        <dbReference type="ARBA" id="ARBA00023187"/>
    </source>
</evidence>
<dbReference type="Pfam" id="PF08083">
    <property type="entry name" value="PROCN"/>
    <property type="match status" value="1"/>
</dbReference>
<keyword evidence="6" id="KW-0539">Nucleus</keyword>
<evidence type="ECO:0000259" key="9">
    <source>
        <dbReference type="PROSITE" id="PS50249"/>
    </source>
</evidence>
<evidence type="ECO:0000256" key="2">
    <source>
        <dbReference type="ARBA" id="ARBA00022664"/>
    </source>
</evidence>
<dbReference type="Pfam" id="PF12134">
    <property type="entry name" value="PRP8_domainIV"/>
    <property type="match status" value="1"/>
</dbReference>
<comment type="subcellular location">
    <subcellularLocation>
        <location evidence="1">Nucleus</location>
    </subcellularLocation>
</comment>
<dbReference type="InterPro" id="IPR037518">
    <property type="entry name" value="MPN"/>
</dbReference>
<dbReference type="GO" id="GO:0017070">
    <property type="term" value="F:U6 snRNA binding"/>
    <property type="evidence" value="ECO:0007669"/>
    <property type="project" value="InterPro"/>
</dbReference>
<dbReference type="FunFam" id="3.30.43.40:FF:000001">
    <property type="entry name" value="Pre-mRNA-processing-splicing factor 8"/>
    <property type="match status" value="1"/>
</dbReference>
<evidence type="ECO:0000256" key="7">
    <source>
        <dbReference type="ARBA" id="ARBA00023274"/>
    </source>
</evidence>
<feature type="region of interest" description="Disordered" evidence="8">
    <location>
        <begin position="91"/>
        <end position="136"/>
    </location>
</feature>
<dbReference type="Pfam" id="PF10597">
    <property type="entry name" value="U5_2-snRNA_bdg"/>
    <property type="match status" value="1"/>
</dbReference>
<dbReference type="InterPro" id="IPR012337">
    <property type="entry name" value="RNaseH-like_sf"/>
</dbReference>
<dbReference type="EMBL" id="JBGBPQ010000023">
    <property type="protein sequence ID" value="KAL1500340.1"/>
    <property type="molecule type" value="Genomic_DNA"/>
</dbReference>
<evidence type="ECO:0000256" key="6">
    <source>
        <dbReference type="ARBA" id="ARBA00023242"/>
    </source>
</evidence>
<proteinExistence type="predicted"/>
<dbReference type="GO" id="GO:0071013">
    <property type="term" value="C:catalytic step 2 spliceosome"/>
    <property type="evidence" value="ECO:0007669"/>
    <property type="project" value="TreeGrafter"/>
</dbReference>
<dbReference type="GO" id="GO:0000244">
    <property type="term" value="P:spliceosomal tri-snRNP complex assembly"/>
    <property type="evidence" value="ECO:0007669"/>
    <property type="project" value="TreeGrafter"/>
</dbReference>
<dbReference type="InterPro" id="IPR042516">
    <property type="entry name" value="Prp8_U5-snRNA-bd_sf"/>
</dbReference>
<dbReference type="InterPro" id="IPR012984">
    <property type="entry name" value="PROCT"/>
</dbReference>
<dbReference type="Proteomes" id="UP001515480">
    <property type="component" value="Unassembled WGS sequence"/>
</dbReference>
<dbReference type="Gene3D" id="3.30.43.40">
    <property type="entry name" value="Pre-mRNA-processing-splicing factor 8, U5-snRNA-binding domain"/>
    <property type="match status" value="1"/>
</dbReference>
<dbReference type="FunFam" id="1.20.80.40:FF:000001">
    <property type="entry name" value="Pre-mRNA-processing-splicing factor 8"/>
    <property type="match status" value="1"/>
</dbReference>
<keyword evidence="4" id="KW-0694">RNA-binding</keyword>
<dbReference type="PANTHER" id="PTHR11140:SF0">
    <property type="entry name" value="PRE-MRNA-PROCESSING-SPLICING FACTOR 8"/>
    <property type="match status" value="1"/>
</dbReference>
<dbReference type="Gene3D" id="3.40.140.10">
    <property type="entry name" value="Cytidine Deaminase, domain 2"/>
    <property type="match status" value="1"/>
</dbReference>
<dbReference type="Gene3D" id="3.30.420.230">
    <property type="match status" value="1"/>
</dbReference>
<dbReference type="FunFam" id="3.90.1570.40:FF:000001">
    <property type="entry name" value="Pre-mRNA-processing-splicing factor 8"/>
    <property type="match status" value="1"/>
</dbReference>
<feature type="compositionally biased region" description="Low complexity" evidence="8">
    <location>
        <begin position="91"/>
        <end position="122"/>
    </location>
</feature>
<dbReference type="InterPro" id="IPR027652">
    <property type="entry name" value="PRP8"/>
</dbReference>
<keyword evidence="7" id="KW-0687">Ribonucleoprotein</keyword>
<dbReference type="GO" id="GO:0097157">
    <property type="term" value="F:pre-mRNA intronic binding"/>
    <property type="evidence" value="ECO:0007669"/>
    <property type="project" value="TreeGrafter"/>
</dbReference>
<feature type="compositionally biased region" description="Pro residues" evidence="8">
    <location>
        <begin position="16"/>
        <end position="31"/>
    </location>
</feature>
<dbReference type="PROSITE" id="PS50249">
    <property type="entry name" value="MPN"/>
    <property type="match status" value="1"/>
</dbReference>
<dbReference type="Pfam" id="PF08082">
    <property type="entry name" value="PRO8NT"/>
    <property type="match status" value="1"/>
</dbReference>
<dbReference type="InterPro" id="IPR043173">
    <property type="entry name" value="Prp8_domainIV_fingers"/>
</dbReference>
<dbReference type="GO" id="GO:0008237">
    <property type="term" value="F:metallopeptidase activity"/>
    <property type="evidence" value="ECO:0007669"/>
    <property type="project" value="InterPro"/>
</dbReference>
<dbReference type="InterPro" id="IPR019580">
    <property type="entry name" value="Prp8_U6-snRNA-bd"/>
</dbReference>
<dbReference type="InterPro" id="IPR019581">
    <property type="entry name" value="Prp8_U5-snRNA-bd"/>
</dbReference>
<dbReference type="CDD" id="cd08056">
    <property type="entry name" value="MPN_PRP8"/>
    <property type="match status" value="1"/>
</dbReference>
<dbReference type="InterPro" id="IPR019582">
    <property type="entry name" value="RRM_spliceosomal_PrP8"/>
</dbReference>
<dbReference type="SUPFAM" id="SSF53098">
    <property type="entry name" value="Ribonuclease H-like"/>
    <property type="match status" value="2"/>
</dbReference>
<evidence type="ECO:0000313" key="10">
    <source>
        <dbReference type="EMBL" id="KAL1500340.1"/>
    </source>
</evidence>
<dbReference type="InterPro" id="IPR012592">
    <property type="entry name" value="PROCN"/>
</dbReference>
<dbReference type="Pfam" id="PF01398">
    <property type="entry name" value="JAB"/>
    <property type="match status" value="1"/>
</dbReference>
<dbReference type="Pfam" id="PF08084">
    <property type="entry name" value="PROCT"/>
    <property type="match status" value="1"/>
</dbReference>
<evidence type="ECO:0000256" key="3">
    <source>
        <dbReference type="ARBA" id="ARBA00022728"/>
    </source>
</evidence>
<gene>
    <name evidence="10" type="ORF">AB1Y20_013004</name>
</gene>
<dbReference type="Gene3D" id="1.20.80.40">
    <property type="match status" value="1"/>
</dbReference>
<accession>A0AB34IJZ9</accession>
<dbReference type="InterPro" id="IPR021983">
    <property type="entry name" value="PRP8_domainIV"/>
</dbReference>
<dbReference type="GO" id="GO:0030619">
    <property type="term" value="F:U1 snRNA binding"/>
    <property type="evidence" value="ECO:0007669"/>
    <property type="project" value="TreeGrafter"/>
</dbReference>
<dbReference type="FunFam" id="3.30.420.230:FF:000003">
    <property type="entry name" value="Pre-mRNA-processing-splicing factor 8"/>
    <property type="match status" value="1"/>
</dbReference>
<dbReference type="CDD" id="cd13838">
    <property type="entry name" value="RNase_H_like_Prp8_IV"/>
    <property type="match status" value="1"/>
</dbReference>
<reference evidence="10 11" key="1">
    <citation type="journal article" date="2024" name="Science">
        <title>Giant polyketide synthase enzymes in the biosynthesis of giant marine polyether toxins.</title>
        <authorList>
            <person name="Fallon T.R."/>
            <person name="Shende V.V."/>
            <person name="Wierzbicki I.H."/>
            <person name="Pendleton A.L."/>
            <person name="Watervoot N.F."/>
            <person name="Auber R.P."/>
            <person name="Gonzalez D.J."/>
            <person name="Wisecaver J.H."/>
            <person name="Moore B.S."/>
        </authorList>
    </citation>
    <scope>NUCLEOTIDE SEQUENCE [LARGE SCALE GENOMIC DNA]</scope>
    <source>
        <strain evidence="10 11">12B1</strain>
    </source>
</reference>
<dbReference type="FunFam" id="3.40.140.10:FF:000002">
    <property type="entry name" value="Pre-mRNA-processing-splicing factor 8"/>
    <property type="match status" value="1"/>
</dbReference>
<feature type="region of interest" description="Disordered" evidence="8">
    <location>
        <begin position="1"/>
        <end position="31"/>
    </location>
</feature>
<feature type="domain" description="MPN" evidence="9">
    <location>
        <begin position="2222"/>
        <end position="2353"/>
    </location>
</feature>
<keyword evidence="2" id="KW-0507">mRNA processing</keyword>
<keyword evidence="3" id="KW-0747">Spliceosome</keyword>
<dbReference type="SMART" id="SM00232">
    <property type="entry name" value="JAB_MPN"/>
    <property type="match status" value="1"/>
</dbReference>
<evidence type="ECO:0000256" key="4">
    <source>
        <dbReference type="ARBA" id="ARBA00022884"/>
    </source>
</evidence>
<comment type="caution">
    <text evidence="10">The sequence shown here is derived from an EMBL/GenBank/DDBJ whole genome shotgun (WGS) entry which is preliminary data.</text>
</comment>
<evidence type="ECO:0000313" key="11">
    <source>
        <dbReference type="Proteomes" id="UP001515480"/>
    </source>
</evidence>
<keyword evidence="5" id="KW-0508">mRNA splicing</keyword>
<dbReference type="GO" id="GO:0030623">
    <property type="term" value="F:U5 snRNA binding"/>
    <property type="evidence" value="ECO:0007669"/>
    <property type="project" value="InterPro"/>
</dbReference>
<organism evidence="10 11">
    <name type="scientific">Prymnesium parvum</name>
    <name type="common">Toxic golden alga</name>
    <dbReference type="NCBI Taxonomy" id="97485"/>
    <lineage>
        <taxon>Eukaryota</taxon>
        <taxon>Haptista</taxon>
        <taxon>Haptophyta</taxon>
        <taxon>Prymnesiophyceae</taxon>
        <taxon>Prymnesiales</taxon>
        <taxon>Prymnesiaceae</taxon>
        <taxon>Prymnesium</taxon>
    </lineage>
</organism>
<dbReference type="InterPro" id="IPR012591">
    <property type="entry name" value="PRO8NT"/>
</dbReference>
<dbReference type="PANTHER" id="PTHR11140">
    <property type="entry name" value="PRE-MRNA SPLICING FACTOR PRP8"/>
    <property type="match status" value="1"/>
</dbReference>
<sequence>MSGQPPPNWHQGPRPGMMPPGFLPQGMPPGMMPPGMMPPGMMPPGMMPPGMMPPGMMPPGMMPPGMMPPGMMPPGMMPPGMPMGVRPGMMPPATHSQAPAFASAQAQPAQQAQQAQEAQQAAMPTSEEPTAMEEVEDERDSAVLKERARKWQQLNARRYGDKQKHGYVEAPQEDMPAEHVRKIVKDHGDMTSKKFRHDKRVYLGALKYVPHAVLKLLENMPLPWEQIRTVPVLYHITGAITFVNDIPKVIEPVYIAQWGTMWIMMRREKRDRRHFKRMRFPPFDDEEPPLDYGDNILDVEPLEAIQMELDEDEDEAVIDWFYDGAKPLQHSKFVNGTSYRRWTLPLPIMANLHRLASQLLSDLCDKNYFYLFDVNSFITAKALNMAIPGGPKFEPLHRDLEQDDDDWNEFNDINKIIIRQPIRTEYKLAFPFLYNSRPRDVRLPKYHEPTCCYVKTEDPDMPAFYFDPVINPISAHASGMNASKTLDDDDFGDGEELVLAADVKPLLSSSPLFNENTASAIALYWAPRPFNMRSGFTRRCIDIPLVNSWFQEHCPPSHPVKVRVSYQKLLKCYVLNELHKKAPKGLKKKYLFRTLRQTKFFKTTELDWVEAGLQVCRQGYNMLNLLIHRKNVNYLHLDYNFNLKPVKTLTTKERKKSRFGNAFHLCREILRLTKLVVDSHVQYRLGNVDAYQLADGLQYIFAHVGQLTGMYRYKYRLMRQIRMCKDLKHLIYYRFNTGPVGKGPGCGIWAPGWRVWLFFLRGVTPLLERWLGNLLARQFEGRSSKGIAKTVTKQRVESHYDLELRAAVMHDILDMMPEGVKANKSRTILQHLSEAWRCWKANIPWKVPGMPAPIENMILRYVKSKADWWTNVAHYNRERIRRGATVDKTVTKKNLGRLTRLWLKAEQERQHNYLKDGPYVSAEEAVAIYTTMVHWLESRKFAPIPFPPLSYKHDTKLLILALERLKESYSAASRLNQTQREELGLIEQAYDNPHEALSRIKRHLLTQRAFKEVTIEFMDLYSHLVPVYDVEPLEKITDAYLDQYLWYESDRRHLLPNWVKPADTEPPPLLVYKWCLGVNNLQDIWDTSRGDCVVCVESSYVKMYEKVDLTLLNRLLRLILDHNIADYMTAKNNVNVTFKDMNHTNSYGILRGLQFASFIMQYYGLMLDILVLGLTRASEIAGPPSIPNDFLAFRDTATETRHPIRLYCRYIDRLHILLRLSAEECKDLIQRYLTEHPDPNNENMVGYNNRKCWPRDSRMRLMKHDVNLGRAVFWDIKNRLPRSVTTVDWEESFVSVYSKDNPNLLFNMCGFEVRILPKMRMLADEFVSRDGVWNLQNETSKERTAQAFLRVDNQSLRYFENRVRQVLMSSGSTTFTKIVNKWNTALIGLMTYFREASIHTQELLDLLVKCENKIQTRIKIGLNSKMPSRFPPVVFYTPKEIGGLGMLSMGHVLIPQSDLRFSKQTDAGITHFRSGMSHEEDQLIPNLYRYIQPWESEFVDSQRVWAEYALKRQEANAQNRRLTLEDLEDSWDRGIPRINTLFQKDRHTLAYDKGWRVRTQFKEYQIMKQNPFWWTHQRHDGKLWNLNNYRTDMIQALGGVEGILEHTLFKGTYFPTWEGLFWEKASGFEESMKYKKLTNAQRSGLNQIPNRRFTLWWSPTINRANVYVGFQVQLDLTGIFMHGKIPTLKISLIQIFRAHLWQKIHESIVMDLCQVFDQELDALEIETVQKETIHPRKSYKMNSSCSDILLFAAYKWQVSKPALLAEPKDQYDGSTGTKYWLDVQLRWGDYDSHDIERYTRAKFLDYTTDNMSIYPAPTGLMVGLDLAYNLHAAYGNYIPGMKPLVTQAMAKIMKANPALYVLRERIRKGLQLYSSEPTEPYLSSQNYGELFSNQIIWFVDDTNVYRVTIHKTFEGNLTTKPINGAIFIFNPRTGQLFLKIIHTSVWAGQKRLGQLAKWKTAEEVAALIRSLPVEEQPKQIIVTRKGMLDPLEVHLLDFPNIMIKGSELQLPFQSCLKVEKFGDLILKATEPQMVLFNIYDDWLKTISSYTAFSRLLLILRAFHVNQERCKLILRPDKDTITQPHHVWPSMTDEDWISVEVQLKDLILADYGKKNNVNVASLTQSEIRDIILGMEIAPPSMQRQEIAEIEKQAKEASQLNAVTTKTTNVHGEELIVTTTSQYEQQTYASKTDWRVRAISASNLHLRTSHIYVSSDECSESGYTYILPKNLLKKFIMIADLRTQISGYLYGVSPPDNPQVKEIRGCVMVPQWGTHQTVHLPAALPDHEYLKGMEPLGWIHTQPNELPQLSPSDVTTHARIMSENKSWDGERTVVITTSFTPGSVSLAAYKLTATGYEWGRQNRDTGANPHGYAPSHYEKVQMLLSDHFLGFFMVPDDDVWNYNFMGVRHSSTMRYDLKLANPKDFYHQIHRPAHFLNFSSIEDNLAEGTDREDHFA</sequence>
<keyword evidence="11" id="KW-1185">Reference proteome</keyword>
<name>A0AB34IJZ9_PRYPA</name>
<evidence type="ECO:0000256" key="1">
    <source>
        <dbReference type="ARBA" id="ARBA00004123"/>
    </source>
</evidence>
<evidence type="ECO:0000256" key="8">
    <source>
        <dbReference type="SAM" id="MobiDB-lite"/>
    </source>
</evidence>
<dbReference type="InterPro" id="IPR000555">
    <property type="entry name" value="JAMM/MPN+_dom"/>
</dbReference>
<protein>
    <recommendedName>
        <fullName evidence="9">MPN domain-containing protein</fullName>
    </recommendedName>
</protein>
<dbReference type="Pfam" id="PF10598">
    <property type="entry name" value="RRM_4"/>
    <property type="match status" value="1"/>
</dbReference>
<dbReference type="GO" id="GO:0005682">
    <property type="term" value="C:U5 snRNP"/>
    <property type="evidence" value="ECO:0007669"/>
    <property type="project" value="TreeGrafter"/>
</dbReference>
<dbReference type="Gene3D" id="3.90.1570.40">
    <property type="match status" value="1"/>
</dbReference>
<dbReference type="GO" id="GO:0030620">
    <property type="term" value="F:U2 snRNA binding"/>
    <property type="evidence" value="ECO:0007669"/>
    <property type="project" value="TreeGrafter"/>
</dbReference>